<sequence>MTRLHCDCAVPRSCCTYRFGPSSRRLRPGPAAFALHGSFHRQREFALRWKLVADASRARGWRLEAVSPHWLRYALG</sequence>
<organism evidence="1 2">
    <name type="scientific">Solirubrobacter ginsenosidimutans</name>
    <dbReference type="NCBI Taxonomy" id="490573"/>
    <lineage>
        <taxon>Bacteria</taxon>
        <taxon>Bacillati</taxon>
        <taxon>Actinomycetota</taxon>
        <taxon>Thermoleophilia</taxon>
        <taxon>Solirubrobacterales</taxon>
        <taxon>Solirubrobacteraceae</taxon>
        <taxon>Solirubrobacter</taxon>
    </lineage>
</organism>
<dbReference type="AlphaFoldDB" id="A0A9X3MPE4"/>
<evidence type="ECO:0000313" key="2">
    <source>
        <dbReference type="Proteomes" id="UP001149140"/>
    </source>
</evidence>
<accession>A0A9X3MPE4</accession>
<reference evidence="1" key="1">
    <citation type="submission" date="2022-10" db="EMBL/GenBank/DDBJ databases">
        <title>The WGS of Solirubrobacter ginsenosidimutans DSM 21036.</title>
        <authorList>
            <person name="Jiang Z."/>
        </authorList>
    </citation>
    <scope>NUCLEOTIDE SEQUENCE</scope>
    <source>
        <strain evidence="1">DSM 21036</strain>
    </source>
</reference>
<dbReference type="EMBL" id="JAPDOD010000001">
    <property type="protein sequence ID" value="MDA0158795.1"/>
    <property type="molecule type" value="Genomic_DNA"/>
</dbReference>
<dbReference type="RefSeq" id="WP_270037393.1">
    <property type="nucleotide sequence ID" value="NZ_JAPDOD010000001.1"/>
</dbReference>
<gene>
    <name evidence="1" type="ORF">OM076_00845</name>
</gene>
<name>A0A9X3MPE4_9ACTN</name>
<keyword evidence="2" id="KW-1185">Reference proteome</keyword>
<dbReference type="Proteomes" id="UP001149140">
    <property type="component" value="Unassembled WGS sequence"/>
</dbReference>
<comment type="caution">
    <text evidence="1">The sequence shown here is derived from an EMBL/GenBank/DDBJ whole genome shotgun (WGS) entry which is preliminary data.</text>
</comment>
<protein>
    <submittedName>
        <fullName evidence="1">Uncharacterized protein</fullName>
    </submittedName>
</protein>
<evidence type="ECO:0000313" key="1">
    <source>
        <dbReference type="EMBL" id="MDA0158795.1"/>
    </source>
</evidence>
<proteinExistence type="predicted"/>